<protein>
    <submittedName>
        <fullName evidence="2">Uncharacterized protein</fullName>
    </submittedName>
</protein>
<dbReference type="InterPro" id="IPR011006">
    <property type="entry name" value="CheY-like_superfamily"/>
</dbReference>
<dbReference type="GO" id="GO:0016772">
    <property type="term" value="F:transferase activity, transferring phosphorus-containing groups"/>
    <property type="evidence" value="ECO:0007669"/>
    <property type="project" value="InterPro"/>
</dbReference>
<dbReference type="InterPro" id="IPR004358">
    <property type="entry name" value="Sig_transdc_His_kin-like_C"/>
</dbReference>
<proteinExistence type="predicted"/>
<dbReference type="SUPFAM" id="SSF55874">
    <property type="entry name" value="ATPase domain of HSP90 chaperone/DNA topoisomerase II/histidine kinase"/>
    <property type="match status" value="1"/>
</dbReference>
<dbReference type="OrthoDB" id="18419at2759"/>
<dbReference type="CDD" id="cd17546">
    <property type="entry name" value="REC_hyHK_CKI1_RcsC-like"/>
    <property type="match status" value="1"/>
</dbReference>
<dbReference type="InterPro" id="IPR003594">
    <property type="entry name" value="HATPase_dom"/>
</dbReference>
<dbReference type="PRINTS" id="PR00344">
    <property type="entry name" value="BCTRLSENSOR"/>
</dbReference>
<dbReference type="InterPro" id="IPR001789">
    <property type="entry name" value="Sig_transdc_resp-reg_receiver"/>
</dbReference>
<dbReference type="InterPro" id="IPR005467">
    <property type="entry name" value="His_kinase_dom"/>
</dbReference>
<evidence type="ECO:0000256" key="1">
    <source>
        <dbReference type="ARBA" id="ARBA00022553"/>
    </source>
</evidence>
<name>A0A7R8X147_9CRUS</name>
<dbReference type="SUPFAM" id="SSF52172">
    <property type="entry name" value="CheY-like"/>
    <property type="match status" value="1"/>
</dbReference>
<organism evidence="2">
    <name type="scientific">Cyprideis torosa</name>
    <dbReference type="NCBI Taxonomy" id="163714"/>
    <lineage>
        <taxon>Eukaryota</taxon>
        <taxon>Metazoa</taxon>
        <taxon>Ecdysozoa</taxon>
        <taxon>Arthropoda</taxon>
        <taxon>Crustacea</taxon>
        <taxon>Oligostraca</taxon>
        <taxon>Ostracoda</taxon>
        <taxon>Podocopa</taxon>
        <taxon>Podocopida</taxon>
        <taxon>Cytherocopina</taxon>
        <taxon>Cytheroidea</taxon>
        <taxon>Cytherideidae</taxon>
        <taxon>Cyprideis</taxon>
    </lineage>
</organism>
<dbReference type="Gene3D" id="3.30.565.10">
    <property type="entry name" value="Histidine kinase-like ATPase, C-terminal domain"/>
    <property type="match status" value="1"/>
</dbReference>
<accession>A0A7R8X147</accession>
<dbReference type="PROSITE" id="PS50110">
    <property type="entry name" value="RESPONSE_REGULATORY"/>
    <property type="match status" value="1"/>
</dbReference>
<dbReference type="GO" id="GO:0000160">
    <property type="term" value="P:phosphorelay signal transduction system"/>
    <property type="evidence" value="ECO:0007669"/>
    <property type="project" value="InterPro"/>
</dbReference>
<dbReference type="SMART" id="SM00387">
    <property type="entry name" value="HATPase_c"/>
    <property type="match status" value="1"/>
</dbReference>
<keyword evidence="1" id="KW-0597">Phosphoprotein</keyword>
<feature type="non-terminal residue" evidence="2">
    <location>
        <position position="1"/>
    </location>
</feature>
<gene>
    <name evidence="2" type="ORF">CTOB1V02_LOCUS16468</name>
</gene>
<evidence type="ECO:0000313" key="2">
    <source>
        <dbReference type="EMBL" id="CAD7238653.1"/>
    </source>
</evidence>
<dbReference type="AlphaFoldDB" id="A0A7R8X147"/>
<dbReference type="PANTHER" id="PTHR45339:SF3">
    <property type="entry name" value="HISTIDINE KINASE"/>
    <property type="match status" value="1"/>
</dbReference>
<dbReference type="Pfam" id="PF00072">
    <property type="entry name" value="Response_reg"/>
    <property type="match status" value="1"/>
</dbReference>
<reference evidence="2" key="1">
    <citation type="submission" date="2020-11" db="EMBL/GenBank/DDBJ databases">
        <authorList>
            <person name="Tran Van P."/>
        </authorList>
    </citation>
    <scope>NUCLEOTIDE SEQUENCE</scope>
</reference>
<dbReference type="SMART" id="SM00448">
    <property type="entry name" value="REC"/>
    <property type="match status" value="1"/>
</dbReference>
<dbReference type="PROSITE" id="PS50109">
    <property type="entry name" value="HIS_KIN"/>
    <property type="match status" value="1"/>
</dbReference>
<dbReference type="Pfam" id="PF02518">
    <property type="entry name" value="HATPase_c"/>
    <property type="match status" value="1"/>
</dbReference>
<dbReference type="InterPro" id="IPR036890">
    <property type="entry name" value="HATPase_C_sf"/>
</dbReference>
<sequence>VEDTGKGISPEKQALIFDRFGRADGSDTSGYGGLGIGLFMVKAIADAAGGRVSLESSPGVGSTFRVELPLEPCVPGEGDSGGGDLSDYDERDLRLLIVDDSPTNRLVARTALKRHFVNAVIDEVGDGQSAVDRATSRRYDCVLMDLRMPGMNGIQATKAIRSADARTGRSVPIVGLTADTDESVRGACIEAGMNDVIRKPLLIEALVGTINAVSQRPREPSEPGAPRGD</sequence>
<dbReference type="PANTHER" id="PTHR45339">
    <property type="entry name" value="HYBRID SIGNAL TRANSDUCTION HISTIDINE KINASE J"/>
    <property type="match status" value="1"/>
</dbReference>
<dbReference type="EMBL" id="OB706019">
    <property type="protein sequence ID" value="CAD7238653.1"/>
    <property type="molecule type" value="Genomic_DNA"/>
</dbReference>
<dbReference type="Gene3D" id="3.40.50.2300">
    <property type="match status" value="1"/>
</dbReference>